<proteinExistence type="predicted"/>
<sequence length="684" mass="77862">MIRKNIALTLLLLIPTCVTFAQDSVSQDSILKPVLKLSFLDSLKNTFVVDETSDCIDNQHIKELSNTQDIFDGLVSDIKNLDLNVPVDYDLPTDVFKERLRLMDEKSPFNIEYNQQLENLVKNFLKNRKRSYERLMGLSQYYFPMFEEALARYNVPLEIKYLAIVESALRSSAVSRVGATGLWQFMYETGKQYGLKIDSYVDERKDTFKASDAAARYMEGMYKIFGDWELVLASYNSGAGNVSKAIRRSGGHQNFWNIKNKLPRETAGYVPAFLATMYIFEYHKEHGIVPQKAVVNHFETDTIGLKRKITFKQLSNLLDVSENDIEFLNPSYKMKVVPYVTGKTNFICLPKKKIAVLASNESKVYAYVDYQESQREKQFGPKPKVKVVKDTLGTETVVEEAIVETRKVTKEVTKTKYHTVKRGDNLGEIASKYDVAVTDVKKWNRLKSNNVKLGAKLKIMYDDKIVVTEKIKKPKTELVTSTQEIAIAEVAKTESKIKKEPTVEKNSAVAEHVVEQGQTLTTIAKMHKMYVADIKKYNNLKDGAIKVGDKLKLKPSTEIVPEVKEAVVATTEAEATFHVVEKGQNIFQIAKLNKVSVNDIMNWNNMTTTNINVGDKLKIEKVAEVIVEAPKKKNSKYEEQKLYIVQKGDSLFKISQKHQTTVTELKKKNNIKENDLQPGMKLKI</sequence>
<dbReference type="EMBL" id="SBKO01000001">
    <property type="protein sequence ID" value="RXR20986.1"/>
    <property type="molecule type" value="Genomic_DNA"/>
</dbReference>
<keyword evidence="4" id="KW-1185">Reference proteome</keyword>
<dbReference type="PROSITE" id="PS51782">
    <property type="entry name" value="LYSM"/>
    <property type="match status" value="4"/>
</dbReference>
<dbReference type="PANTHER" id="PTHR33734">
    <property type="entry name" value="LYSM DOMAIN-CONTAINING GPI-ANCHORED PROTEIN 2"/>
    <property type="match status" value="1"/>
</dbReference>
<feature type="domain" description="LysM" evidence="2">
    <location>
        <begin position="641"/>
        <end position="684"/>
    </location>
</feature>
<evidence type="ECO:0000313" key="4">
    <source>
        <dbReference type="Proteomes" id="UP000290283"/>
    </source>
</evidence>
<dbReference type="Gene3D" id="3.10.350.10">
    <property type="entry name" value="LysM domain"/>
    <property type="match status" value="4"/>
</dbReference>
<dbReference type="SUPFAM" id="SSF54106">
    <property type="entry name" value="LysM domain"/>
    <property type="match status" value="4"/>
</dbReference>
<feature type="domain" description="LysM" evidence="2">
    <location>
        <begin position="416"/>
        <end position="459"/>
    </location>
</feature>
<dbReference type="Pfam" id="PF01476">
    <property type="entry name" value="LysM"/>
    <property type="match status" value="4"/>
</dbReference>
<dbReference type="Gene3D" id="1.10.530.10">
    <property type="match status" value="1"/>
</dbReference>
<gene>
    <name evidence="3" type="ORF">EQG63_03345</name>
</gene>
<dbReference type="GO" id="GO:0008932">
    <property type="term" value="F:lytic endotransglycosylase activity"/>
    <property type="evidence" value="ECO:0007669"/>
    <property type="project" value="TreeGrafter"/>
</dbReference>
<accession>A0A4Q1K520</accession>
<dbReference type="InterPro" id="IPR008258">
    <property type="entry name" value="Transglycosylase_SLT_dom_1"/>
</dbReference>
<feature type="domain" description="LysM" evidence="2">
    <location>
        <begin position="576"/>
        <end position="619"/>
    </location>
</feature>
<dbReference type="Pfam" id="PF01464">
    <property type="entry name" value="SLT"/>
    <property type="match status" value="1"/>
</dbReference>
<dbReference type="AlphaFoldDB" id="A0A4Q1K520"/>
<evidence type="ECO:0000259" key="2">
    <source>
        <dbReference type="PROSITE" id="PS51782"/>
    </source>
</evidence>
<feature type="signal peptide" evidence="1">
    <location>
        <begin position="1"/>
        <end position="21"/>
    </location>
</feature>
<dbReference type="RefSeq" id="WP_129434419.1">
    <property type="nucleotide sequence ID" value="NZ_SBKO01000001.1"/>
</dbReference>
<dbReference type="SUPFAM" id="SSF53955">
    <property type="entry name" value="Lysozyme-like"/>
    <property type="match status" value="1"/>
</dbReference>
<dbReference type="OrthoDB" id="9815002at2"/>
<organism evidence="3 4">
    <name type="scientific">Flavobacterium amnicola</name>
    <dbReference type="NCBI Taxonomy" id="2506422"/>
    <lineage>
        <taxon>Bacteria</taxon>
        <taxon>Pseudomonadati</taxon>
        <taxon>Bacteroidota</taxon>
        <taxon>Flavobacteriia</taxon>
        <taxon>Flavobacteriales</taxon>
        <taxon>Flavobacteriaceae</taxon>
        <taxon>Flavobacterium</taxon>
    </lineage>
</organism>
<dbReference type="InterPro" id="IPR018392">
    <property type="entry name" value="LysM"/>
</dbReference>
<dbReference type="CDD" id="cd16894">
    <property type="entry name" value="MltD-like"/>
    <property type="match status" value="1"/>
</dbReference>
<reference evidence="4" key="1">
    <citation type="submission" date="2019-01" db="EMBL/GenBank/DDBJ databases">
        <title>Cytophagaceae bacterium strain CAR-16.</title>
        <authorList>
            <person name="Chen W.-M."/>
        </authorList>
    </citation>
    <scope>NUCLEOTIDE SEQUENCE [LARGE SCALE GENOMIC DNA]</scope>
    <source>
        <strain evidence="4">LLJ-11</strain>
    </source>
</reference>
<dbReference type="Proteomes" id="UP000290283">
    <property type="component" value="Unassembled WGS sequence"/>
</dbReference>
<feature type="chain" id="PRO_5021015194" evidence="1">
    <location>
        <begin position="22"/>
        <end position="684"/>
    </location>
</feature>
<comment type="caution">
    <text evidence="3">The sequence shown here is derived from an EMBL/GenBank/DDBJ whole genome shotgun (WGS) entry which is preliminary data.</text>
</comment>
<dbReference type="InterPro" id="IPR023346">
    <property type="entry name" value="Lysozyme-like_dom_sf"/>
</dbReference>
<dbReference type="PANTHER" id="PTHR33734:SF22">
    <property type="entry name" value="MEMBRANE-BOUND LYTIC MUREIN TRANSGLYCOSYLASE D"/>
    <property type="match status" value="1"/>
</dbReference>
<dbReference type="CDD" id="cd00118">
    <property type="entry name" value="LysM"/>
    <property type="match status" value="4"/>
</dbReference>
<evidence type="ECO:0000256" key="1">
    <source>
        <dbReference type="SAM" id="SignalP"/>
    </source>
</evidence>
<feature type="domain" description="LysM" evidence="2">
    <location>
        <begin position="510"/>
        <end position="553"/>
    </location>
</feature>
<name>A0A4Q1K520_9FLAO</name>
<evidence type="ECO:0000313" key="3">
    <source>
        <dbReference type="EMBL" id="RXR20986.1"/>
    </source>
</evidence>
<keyword evidence="1" id="KW-0732">Signal</keyword>
<dbReference type="InterPro" id="IPR036779">
    <property type="entry name" value="LysM_dom_sf"/>
</dbReference>
<dbReference type="SMART" id="SM00257">
    <property type="entry name" value="LysM"/>
    <property type="match status" value="4"/>
</dbReference>
<protein>
    <submittedName>
        <fullName evidence="3">LysM peptidoglycan-binding domain-containing protein</fullName>
    </submittedName>
</protein>